<evidence type="ECO:0000256" key="1">
    <source>
        <dbReference type="ARBA" id="ARBA00022741"/>
    </source>
</evidence>
<feature type="non-terminal residue" evidence="6">
    <location>
        <position position="721"/>
    </location>
</feature>
<dbReference type="GO" id="GO:0005524">
    <property type="term" value="F:ATP binding"/>
    <property type="evidence" value="ECO:0007669"/>
    <property type="project" value="InterPro"/>
</dbReference>
<dbReference type="OrthoDB" id="3270319at2759"/>
<evidence type="ECO:0000256" key="2">
    <source>
        <dbReference type="ARBA" id="ARBA00022840"/>
    </source>
</evidence>
<evidence type="ECO:0000313" key="7">
    <source>
        <dbReference type="Proteomes" id="UP000006514"/>
    </source>
</evidence>
<evidence type="ECO:0000259" key="5">
    <source>
        <dbReference type="Pfam" id="PF00176"/>
    </source>
</evidence>
<keyword evidence="2" id="KW-0067">ATP-binding</keyword>
<dbReference type="Gene3D" id="3.40.50.300">
    <property type="entry name" value="P-loop containing nucleotide triphosphate hydrolases"/>
    <property type="match status" value="1"/>
</dbReference>
<feature type="signal peptide" evidence="4">
    <location>
        <begin position="1"/>
        <end position="24"/>
    </location>
</feature>
<evidence type="ECO:0000313" key="6">
    <source>
        <dbReference type="EMBL" id="EJD32656.1"/>
    </source>
</evidence>
<dbReference type="KEGG" id="adl:AURDEDRAFT_178247"/>
<sequence length="721" mass="80248">MGLFTYYTYLLELIGAGGIPPVLAQPVPAVPGDVKSVLSVDIPADPTDPFYGLFGDARFLGVLGLSSNPLAPVKPGTRHPKAWCNRDISDAWKAVREFFGSDLEVPFATKTQRAQKFRQRALGSAATLPRGIDLLSVLANHLDKQFLAAVHRAQLAQGPDTKDGLGIDRVMRKNTSVCVSYVLTASTDPSKFPRASELDKYFVMEDLHAVLFEKTPQPGVLAVLDDYCKNDLKARLLEHWQKFWKAYDKIRDATLNTLSLRQARAFIRKFAVLRRHIGPRKWACDNIGDFVAFCDDTAALLGCHTDPTLNKKLPDVFVKMLLALKPSEKESLELAIREAFEYDGDDDPFDVVEVGEIAGDCSARWLKLSPEELDIEMGTTEGFVPYMATHAHPRMDINAYADGEERRIWEEELAKMMADQPSELRGFKLRHHQLAGVMAKAVMYFDGESGLNLDDVGVGKTIQTLAFLSYIAWMHDYKLQHGVFPGRYWRNRHFKGLTPGCTGDEHCKVQHHDCSVFGAHAHCTRDPSTCPVRGEHGNIPFRPSLVSVPPTIATQWVNQARAILENGKMSIVPCVSANANVRKIIAQQHIFNPKSMFRQYGLVGMIIVVTSTTLEAEFSAAMDMNAAAARQYPEWEKYKVVPESLHSLYSLRYGVVYHDEVHNGRTLRSLRFHAMRAISMLAVTAIGLSATPVVTSAADIIAIALIICVAAFATQEQYEEN</sequence>
<keyword evidence="3" id="KW-1133">Transmembrane helix</keyword>
<feature type="domain" description="SNF2 N-terminal" evidence="5">
    <location>
        <begin position="446"/>
        <end position="720"/>
    </location>
</feature>
<protein>
    <recommendedName>
        <fullName evidence="5">SNF2 N-terminal domain-containing protein</fullName>
    </recommendedName>
</protein>
<evidence type="ECO:0000256" key="4">
    <source>
        <dbReference type="SAM" id="SignalP"/>
    </source>
</evidence>
<evidence type="ECO:0000256" key="3">
    <source>
        <dbReference type="SAM" id="Phobius"/>
    </source>
</evidence>
<organism evidence="6 7">
    <name type="scientific">Auricularia subglabra (strain TFB-10046 / SS5)</name>
    <name type="common">White-rot fungus</name>
    <name type="synonym">Auricularia delicata (strain TFB10046)</name>
    <dbReference type="NCBI Taxonomy" id="717982"/>
    <lineage>
        <taxon>Eukaryota</taxon>
        <taxon>Fungi</taxon>
        <taxon>Dikarya</taxon>
        <taxon>Basidiomycota</taxon>
        <taxon>Agaricomycotina</taxon>
        <taxon>Agaricomycetes</taxon>
        <taxon>Auriculariales</taxon>
        <taxon>Auriculariaceae</taxon>
        <taxon>Auricularia</taxon>
    </lineage>
</organism>
<keyword evidence="3" id="KW-0472">Membrane</keyword>
<dbReference type="InParanoid" id="J0L8I0"/>
<proteinExistence type="predicted"/>
<name>J0L8I0_AURST</name>
<dbReference type="SUPFAM" id="SSF52540">
    <property type="entry name" value="P-loop containing nucleoside triphosphate hydrolases"/>
    <property type="match status" value="1"/>
</dbReference>
<gene>
    <name evidence="6" type="ORF">AURDEDRAFT_178247</name>
</gene>
<accession>J0L8I0</accession>
<keyword evidence="1" id="KW-0547">Nucleotide-binding</keyword>
<reference evidence="7" key="1">
    <citation type="journal article" date="2012" name="Science">
        <title>The Paleozoic origin of enzymatic lignin decomposition reconstructed from 31 fungal genomes.</title>
        <authorList>
            <person name="Floudas D."/>
            <person name="Binder M."/>
            <person name="Riley R."/>
            <person name="Barry K."/>
            <person name="Blanchette R.A."/>
            <person name="Henrissat B."/>
            <person name="Martinez A.T."/>
            <person name="Otillar R."/>
            <person name="Spatafora J.W."/>
            <person name="Yadav J.S."/>
            <person name="Aerts A."/>
            <person name="Benoit I."/>
            <person name="Boyd A."/>
            <person name="Carlson A."/>
            <person name="Copeland A."/>
            <person name="Coutinho P.M."/>
            <person name="de Vries R.P."/>
            <person name="Ferreira P."/>
            <person name="Findley K."/>
            <person name="Foster B."/>
            <person name="Gaskell J."/>
            <person name="Glotzer D."/>
            <person name="Gorecki P."/>
            <person name="Heitman J."/>
            <person name="Hesse C."/>
            <person name="Hori C."/>
            <person name="Igarashi K."/>
            <person name="Jurgens J.A."/>
            <person name="Kallen N."/>
            <person name="Kersten P."/>
            <person name="Kohler A."/>
            <person name="Kuees U."/>
            <person name="Kumar T.K.A."/>
            <person name="Kuo A."/>
            <person name="LaButti K."/>
            <person name="Larrondo L.F."/>
            <person name="Lindquist E."/>
            <person name="Ling A."/>
            <person name="Lombard V."/>
            <person name="Lucas S."/>
            <person name="Lundell T."/>
            <person name="Martin R."/>
            <person name="McLaughlin D.J."/>
            <person name="Morgenstern I."/>
            <person name="Morin E."/>
            <person name="Murat C."/>
            <person name="Nagy L.G."/>
            <person name="Nolan M."/>
            <person name="Ohm R.A."/>
            <person name="Patyshakuliyeva A."/>
            <person name="Rokas A."/>
            <person name="Ruiz-Duenas F.J."/>
            <person name="Sabat G."/>
            <person name="Salamov A."/>
            <person name="Samejima M."/>
            <person name="Schmutz J."/>
            <person name="Slot J.C."/>
            <person name="St John F."/>
            <person name="Stenlid J."/>
            <person name="Sun H."/>
            <person name="Sun S."/>
            <person name="Syed K."/>
            <person name="Tsang A."/>
            <person name="Wiebenga A."/>
            <person name="Young D."/>
            <person name="Pisabarro A."/>
            <person name="Eastwood D.C."/>
            <person name="Martin F."/>
            <person name="Cullen D."/>
            <person name="Grigoriev I.V."/>
            <person name="Hibbett D.S."/>
        </authorList>
    </citation>
    <scope>NUCLEOTIDE SEQUENCE [LARGE SCALE GENOMIC DNA]</scope>
    <source>
        <strain evidence="7">TFB10046</strain>
    </source>
</reference>
<dbReference type="AlphaFoldDB" id="J0L8I0"/>
<dbReference type="Proteomes" id="UP000006514">
    <property type="component" value="Unassembled WGS sequence"/>
</dbReference>
<dbReference type="InterPro" id="IPR000330">
    <property type="entry name" value="SNF2_N"/>
</dbReference>
<keyword evidence="3" id="KW-0812">Transmembrane</keyword>
<keyword evidence="4" id="KW-0732">Signal</keyword>
<dbReference type="Pfam" id="PF00176">
    <property type="entry name" value="SNF2-rel_dom"/>
    <property type="match status" value="1"/>
</dbReference>
<feature type="chain" id="PRO_5003735406" description="SNF2 N-terminal domain-containing protein" evidence="4">
    <location>
        <begin position="25"/>
        <end position="721"/>
    </location>
</feature>
<keyword evidence="7" id="KW-1185">Reference proteome</keyword>
<dbReference type="InterPro" id="IPR027417">
    <property type="entry name" value="P-loop_NTPase"/>
</dbReference>
<feature type="transmembrane region" description="Helical" evidence="3">
    <location>
        <begin position="697"/>
        <end position="714"/>
    </location>
</feature>
<dbReference type="EMBL" id="JH688762">
    <property type="protein sequence ID" value="EJD32656.1"/>
    <property type="molecule type" value="Genomic_DNA"/>
</dbReference>